<protein>
    <submittedName>
        <fullName evidence="1">Uncharacterized protein</fullName>
    </submittedName>
</protein>
<sequence length="241" mass="25867">MPNDSIQSHSISPNGLSSFSALTKIDGASLLRLGCLKHTLSQSGDQWPWKPFGLCVLPGLVNTTLISAHSTGSSHGSSPDKLLHTDTEQPIAFENVQVSFRPPSQPPPQPKVPFPCFSRVIVHFQHTQVQALENACYFSLLFFVIKGQFEFAAQGAGPGGGGGCPTAYSETPAWRFSADTSVTCTLFSRQQPSHSRCSFFRPSWSIDSLIAKSIAGFTPFTPPMSLHPVSTQPAIGSCNSS</sequence>
<evidence type="ECO:0000313" key="1">
    <source>
        <dbReference type="EMBL" id="KAG9336938.1"/>
    </source>
</evidence>
<comment type="caution">
    <text evidence="1">The sequence shown here is derived from an EMBL/GenBank/DDBJ whole genome shotgun (WGS) entry which is preliminary data.</text>
</comment>
<gene>
    <name evidence="1" type="ORF">JZ751_029953</name>
</gene>
<evidence type="ECO:0000313" key="2">
    <source>
        <dbReference type="Proteomes" id="UP000824540"/>
    </source>
</evidence>
<accession>A0A8T2NH16</accession>
<dbReference type="Proteomes" id="UP000824540">
    <property type="component" value="Unassembled WGS sequence"/>
</dbReference>
<name>A0A8T2NH16_9TELE</name>
<reference evidence="1" key="1">
    <citation type="thesis" date="2021" institute="BYU ScholarsArchive" country="Provo, UT, USA">
        <title>Applications of and Algorithms for Genome Assembly and Genomic Analyses with an Emphasis on Marine Teleosts.</title>
        <authorList>
            <person name="Pickett B.D."/>
        </authorList>
    </citation>
    <scope>NUCLEOTIDE SEQUENCE</scope>
    <source>
        <strain evidence="1">HI-2016</strain>
    </source>
</reference>
<proteinExistence type="predicted"/>
<keyword evidence="2" id="KW-1185">Reference proteome</keyword>
<dbReference type="EMBL" id="JAFBMS010000099">
    <property type="protein sequence ID" value="KAG9336938.1"/>
    <property type="molecule type" value="Genomic_DNA"/>
</dbReference>
<organism evidence="1 2">
    <name type="scientific">Albula glossodonta</name>
    <name type="common">roundjaw bonefish</name>
    <dbReference type="NCBI Taxonomy" id="121402"/>
    <lineage>
        <taxon>Eukaryota</taxon>
        <taxon>Metazoa</taxon>
        <taxon>Chordata</taxon>
        <taxon>Craniata</taxon>
        <taxon>Vertebrata</taxon>
        <taxon>Euteleostomi</taxon>
        <taxon>Actinopterygii</taxon>
        <taxon>Neopterygii</taxon>
        <taxon>Teleostei</taxon>
        <taxon>Albuliformes</taxon>
        <taxon>Albulidae</taxon>
        <taxon>Albula</taxon>
    </lineage>
</organism>
<dbReference type="AlphaFoldDB" id="A0A8T2NH16"/>